<name>A0A9P8UN51_9PEZI</name>
<dbReference type="PANTHER" id="PTHR33112:SF16">
    <property type="entry name" value="HETEROKARYON INCOMPATIBILITY DOMAIN-CONTAINING PROTEIN"/>
    <property type="match status" value="1"/>
</dbReference>
<dbReference type="Proteomes" id="UP000758603">
    <property type="component" value="Unassembled WGS sequence"/>
</dbReference>
<feature type="signal peptide" evidence="1">
    <location>
        <begin position="1"/>
        <end position="24"/>
    </location>
</feature>
<feature type="domain" description="Heterokaryon incompatibility" evidence="2">
    <location>
        <begin position="231"/>
        <end position="383"/>
    </location>
</feature>
<organism evidence="3 4">
    <name type="scientific">Truncatella angustata</name>
    <dbReference type="NCBI Taxonomy" id="152316"/>
    <lineage>
        <taxon>Eukaryota</taxon>
        <taxon>Fungi</taxon>
        <taxon>Dikarya</taxon>
        <taxon>Ascomycota</taxon>
        <taxon>Pezizomycotina</taxon>
        <taxon>Sordariomycetes</taxon>
        <taxon>Xylariomycetidae</taxon>
        <taxon>Amphisphaeriales</taxon>
        <taxon>Sporocadaceae</taxon>
        <taxon>Truncatella</taxon>
    </lineage>
</organism>
<dbReference type="RefSeq" id="XP_045959229.1">
    <property type="nucleotide sequence ID" value="XM_046102369.1"/>
</dbReference>
<dbReference type="OrthoDB" id="3486565at2759"/>
<keyword evidence="4" id="KW-1185">Reference proteome</keyword>
<evidence type="ECO:0000256" key="1">
    <source>
        <dbReference type="SAM" id="SignalP"/>
    </source>
</evidence>
<keyword evidence="1" id="KW-0732">Signal</keyword>
<comment type="caution">
    <text evidence="3">The sequence shown here is derived from an EMBL/GenBank/DDBJ whole genome shotgun (WGS) entry which is preliminary data.</text>
</comment>
<evidence type="ECO:0000313" key="3">
    <source>
        <dbReference type="EMBL" id="KAH6654964.1"/>
    </source>
</evidence>
<dbReference type="GeneID" id="70131261"/>
<feature type="chain" id="PRO_5040350182" evidence="1">
    <location>
        <begin position="25"/>
        <end position="751"/>
    </location>
</feature>
<dbReference type="InterPro" id="IPR010730">
    <property type="entry name" value="HET"/>
</dbReference>
<dbReference type="Pfam" id="PF06985">
    <property type="entry name" value="HET"/>
    <property type="match status" value="1"/>
</dbReference>
<sequence>MIQYFLLAGLKALVALTFRASTMTLCGLCKRADFQSLLVACLHQCRERQEAHYGGGDGLLPSPDDSLWVKQYDDIFQLKEMARGCGLCKIIFQAFEQREDANVEEARGLPIGFRPFRNKIEVCYNSEEGLINLCGLDVYMKEADVNECFCVYQIKEDMSSPILKMIENDPKSAVSTKAVSNWLQNCLENHDSCNRFPESQNKPKRLIYVGDESRDPFLVDAENINKRIKWLSLSYCWGGEPLVKLTKNTMNMLRSGVPLAEFDHTIRDAIIVTRALGIPYIWIDSLCIIQDSGGADWNEQASKMNEIYGESTVTLVAASSDTVQKGFLKERPSRYVPISSFNISKTEGTDTDSSLKVYVSSEWDKTEDSADGPWSSRGWTMQEGLLPNRLLYYTSSQAIWKCCKEERFERGVVESIEDIMTLSHRFADDMGVASEWLWELEIFTKFKNFKDYLTRYPSKSLLLEPDVFRLWYDLIENYSPREFKDIGDRLVALSGLAKVFGDTIGCDEYVVGLWKPDLIRGLMWNIDGARLVPRSSSIRMRTVNSAIPSWSWACVGYEHVEFRQKSDSRFQALSRVEEIRVDLVDQCQPFGKVRSGSISLTGPLKILPALFKTAWKSTGNSLSKLERYISEVIEEESVEGVDSRFSSPPGGHFAILQMLRHQSTLELLVLEATGEVSDGICMYHRVGVLTLRDSRRWPVASPGLIALGKRTRASLAARLGPKHKPPRRYRCRGLVAELNQNPWNTETISLV</sequence>
<reference evidence="3" key="1">
    <citation type="journal article" date="2021" name="Nat. Commun.">
        <title>Genetic determinants of endophytism in the Arabidopsis root mycobiome.</title>
        <authorList>
            <person name="Mesny F."/>
            <person name="Miyauchi S."/>
            <person name="Thiergart T."/>
            <person name="Pickel B."/>
            <person name="Atanasova L."/>
            <person name="Karlsson M."/>
            <person name="Huettel B."/>
            <person name="Barry K.W."/>
            <person name="Haridas S."/>
            <person name="Chen C."/>
            <person name="Bauer D."/>
            <person name="Andreopoulos W."/>
            <person name="Pangilinan J."/>
            <person name="LaButti K."/>
            <person name="Riley R."/>
            <person name="Lipzen A."/>
            <person name="Clum A."/>
            <person name="Drula E."/>
            <person name="Henrissat B."/>
            <person name="Kohler A."/>
            <person name="Grigoriev I.V."/>
            <person name="Martin F.M."/>
            <person name="Hacquard S."/>
        </authorList>
    </citation>
    <scope>NUCLEOTIDE SEQUENCE</scope>
    <source>
        <strain evidence="3">MPI-SDFR-AT-0073</strain>
    </source>
</reference>
<dbReference type="PANTHER" id="PTHR33112">
    <property type="entry name" value="DOMAIN PROTEIN, PUTATIVE-RELATED"/>
    <property type="match status" value="1"/>
</dbReference>
<proteinExistence type="predicted"/>
<protein>
    <submittedName>
        <fullName evidence="3">Heterokaryon incompatibility protein-domain-containing protein</fullName>
    </submittedName>
</protein>
<accession>A0A9P8UN51</accession>
<dbReference type="AlphaFoldDB" id="A0A9P8UN51"/>
<evidence type="ECO:0000313" key="4">
    <source>
        <dbReference type="Proteomes" id="UP000758603"/>
    </source>
</evidence>
<gene>
    <name evidence="3" type="ORF">BKA67DRAFT_559094</name>
</gene>
<evidence type="ECO:0000259" key="2">
    <source>
        <dbReference type="Pfam" id="PF06985"/>
    </source>
</evidence>
<dbReference type="EMBL" id="JAGPXC010000003">
    <property type="protein sequence ID" value="KAH6654964.1"/>
    <property type="molecule type" value="Genomic_DNA"/>
</dbReference>